<protein>
    <submittedName>
        <fullName evidence="1">Uncharacterized protein</fullName>
    </submittedName>
</protein>
<dbReference type="EMBL" id="FR773153">
    <property type="protein sequence ID" value="CBY93408.1"/>
    <property type="molecule type" value="Genomic_DNA"/>
</dbReference>
<accession>E8ZJT7</accession>
<proteinExistence type="predicted"/>
<dbReference type="AlphaFoldDB" id="E8ZJT7"/>
<sequence>MSVPTSLKVALPTVVVPSAAGASYLVFFKEGEVKDSLKTLVTKEGKRVLLDVSNDNHDNIWSEIAKEYKSNNSITAKGISKEAADKEQVKNYCRTTASLTDVNLLNTYRDLCSRSTLRDQVNLDLKSKNKSWFTSTNTSDWQSLKDAYGSGDGVSLLIPKEGQASSTVAKTDITPELLMKWCSSISSNLYLNLEDQNYKIASFNCTK</sequence>
<evidence type="ECO:0000313" key="1">
    <source>
        <dbReference type="EMBL" id="CBY93408.1"/>
    </source>
</evidence>
<dbReference type="KEGG" id="mha:HF1_14000"/>
<dbReference type="Proteomes" id="UP000008637">
    <property type="component" value="Chromosome"/>
</dbReference>
<keyword evidence="2" id="KW-1185">Reference proteome</keyword>
<name>E8ZJT7_MYCHL</name>
<organism evidence="1 2">
    <name type="scientific">Mycoplasma haemofelis (strain Langford 1)</name>
    <name type="common">Haemobartonella felis</name>
    <dbReference type="NCBI Taxonomy" id="941640"/>
    <lineage>
        <taxon>Bacteria</taxon>
        <taxon>Bacillati</taxon>
        <taxon>Mycoplasmatota</taxon>
        <taxon>Mollicutes</taxon>
        <taxon>Mycoplasmataceae</taxon>
        <taxon>Mycoplasma</taxon>
    </lineage>
</organism>
<dbReference type="OrthoDB" id="8685801at2"/>
<evidence type="ECO:0000313" key="2">
    <source>
        <dbReference type="Proteomes" id="UP000008637"/>
    </source>
</evidence>
<gene>
    <name evidence="1" type="ORF">HF1_14000</name>
</gene>
<reference evidence="1 2" key="1">
    <citation type="journal article" date="2011" name="J. Bacteriol.">
        <title>Complete genome sequence of Mycoplasma haemofelis, a hemotropic mycoplasma.</title>
        <authorList>
            <person name="Barker E.N."/>
            <person name="Helps C.R."/>
            <person name="Peters I.R."/>
            <person name="Darby A.C."/>
            <person name="Radford A.D."/>
            <person name="Tasker S."/>
        </authorList>
    </citation>
    <scope>NUCLEOTIDE SEQUENCE [LARGE SCALE GENOMIC DNA]</scope>
    <source>
        <strain evidence="1 2">Langford 1</strain>
    </source>
</reference>
<dbReference type="HOGENOM" id="CLU_114919_0_0_14"/>